<dbReference type="InterPro" id="IPR004255">
    <property type="entry name" value="O-acyltransferase_WSD1_N"/>
</dbReference>
<proteinExistence type="predicted"/>
<evidence type="ECO:0000313" key="3">
    <source>
        <dbReference type="Proteomes" id="UP000195755"/>
    </source>
</evidence>
<gene>
    <name evidence="2" type="ORF">SMD11_6152</name>
</gene>
<feature type="domain" description="O-acyltransferase WSD1-like N-terminal" evidence="1">
    <location>
        <begin position="17"/>
        <end position="130"/>
    </location>
</feature>
<evidence type="ECO:0000313" key="2">
    <source>
        <dbReference type="EMBL" id="ARZ71728.1"/>
    </source>
</evidence>
<dbReference type="AlphaFoldDB" id="A0A1Z2LBY8"/>
<dbReference type="KEGG" id="salj:SMD11_6152"/>
<dbReference type="EMBL" id="CP021744">
    <property type="protein sequence ID" value="ARZ71728.1"/>
    <property type="molecule type" value="Genomic_DNA"/>
</dbReference>
<protein>
    <recommendedName>
        <fullName evidence="1">O-acyltransferase WSD1-like N-terminal domain-containing protein</fullName>
    </recommendedName>
</protein>
<evidence type="ECO:0000259" key="1">
    <source>
        <dbReference type="Pfam" id="PF03007"/>
    </source>
</evidence>
<dbReference type="GO" id="GO:0004144">
    <property type="term" value="F:diacylglycerol O-acyltransferase activity"/>
    <property type="evidence" value="ECO:0007669"/>
    <property type="project" value="InterPro"/>
</dbReference>
<accession>A0A1Z2LBY8</accession>
<name>A0A1Z2LBY8_9ACTN</name>
<dbReference type="Pfam" id="PF03007">
    <property type="entry name" value="WS_DGAT_cat"/>
    <property type="match status" value="1"/>
</dbReference>
<dbReference type="GO" id="GO:0045017">
    <property type="term" value="P:glycerolipid biosynthetic process"/>
    <property type="evidence" value="ECO:0007669"/>
    <property type="project" value="InterPro"/>
</dbReference>
<sequence length="394" mass="43046">MYHDPSKSVGLVIHLTGQAPSLDRLAAHLRQRLDRLPALSLTMRGQGTAAVWCSQSPELDHHLRVHEVPIGADIYDAVRELHHAPFTEGRPPWTMTLLHGHTPGHYAIVYLINHGLQDGGGIIRTLEVLFAHPAVDAASSSATVRTLCVPSRPSPRHYAQAAALLARSVKKSPLWPHPRYGYSTERVFHWAGVPTKLLRDLAGPFGGSSNDAFLATLARVASRWAVQRHPGYEGNRLPVTLAINNRRPAVVDLPGNRATGGRLDLPGHIEPLGQSLRSVVAATGLLKQAPCREAIRRLSENIPPSLLDRSFRSLLSPERAEVFSSHFAIRHELGFAGDPVHAIDPITVLPLGSPVSVLMISYQGQSRTVFVTDPALPDADRLHQEWRAEVVGES</sequence>
<reference evidence="2 3" key="1">
    <citation type="submission" date="2017-06" db="EMBL/GenBank/DDBJ databases">
        <title>Streptomyces albireticuli Genome sequencing and assembly.</title>
        <authorList>
            <person name="Wang Y."/>
            <person name="Du B."/>
            <person name="Ding Y."/>
            <person name="Liu H."/>
            <person name="Hou Q."/>
            <person name="Liu K."/>
            <person name="Yao L."/>
            <person name="Wang C."/>
        </authorList>
    </citation>
    <scope>NUCLEOTIDE SEQUENCE [LARGE SCALE GENOMIC DNA]</scope>
    <source>
        <strain evidence="2 3">MDJK11</strain>
    </source>
</reference>
<dbReference type="Proteomes" id="UP000195755">
    <property type="component" value="Chromosome"/>
</dbReference>
<organism evidence="2 3">
    <name type="scientific">Streptomyces albireticuli</name>
    <dbReference type="NCBI Taxonomy" id="1940"/>
    <lineage>
        <taxon>Bacteria</taxon>
        <taxon>Bacillati</taxon>
        <taxon>Actinomycetota</taxon>
        <taxon>Actinomycetes</taxon>
        <taxon>Kitasatosporales</taxon>
        <taxon>Streptomycetaceae</taxon>
        <taxon>Streptomyces</taxon>
    </lineage>
</organism>
<dbReference type="SUPFAM" id="SSF52777">
    <property type="entry name" value="CoA-dependent acyltransferases"/>
    <property type="match status" value="1"/>
</dbReference>